<keyword evidence="2" id="KW-1185">Reference proteome</keyword>
<dbReference type="OrthoDB" id="2804412at2759"/>
<gene>
    <name evidence="1" type="ORF">OBBRIDRAFT_724385</name>
</gene>
<dbReference type="AlphaFoldDB" id="A0A8E2DQ35"/>
<dbReference type="EMBL" id="KV722352">
    <property type="protein sequence ID" value="OCH93714.1"/>
    <property type="molecule type" value="Genomic_DNA"/>
</dbReference>
<proteinExistence type="predicted"/>
<evidence type="ECO:0000313" key="1">
    <source>
        <dbReference type="EMBL" id="OCH93714.1"/>
    </source>
</evidence>
<accession>A0A8E2DQ35</accession>
<organism evidence="1 2">
    <name type="scientific">Obba rivulosa</name>
    <dbReference type="NCBI Taxonomy" id="1052685"/>
    <lineage>
        <taxon>Eukaryota</taxon>
        <taxon>Fungi</taxon>
        <taxon>Dikarya</taxon>
        <taxon>Basidiomycota</taxon>
        <taxon>Agaricomycotina</taxon>
        <taxon>Agaricomycetes</taxon>
        <taxon>Polyporales</taxon>
        <taxon>Gelatoporiaceae</taxon>
        <taxon>Obba</taxon>
    </lineage>
</organism>
<protein>
    <submittedName>
        <fullName evidence="1">Uncharacterized protein</fullName>
    </submittedName>
</protein>
<sequence>MLGAYDVYATQLYQLNQGLPLWEPEPTHNGHALLGDVGFVQEGRFYRFFNTLRPANDDANRFGVPEGFRPLVLPSYLIHRTENALSQGPICSRTIRALQVGASVSITGMGFSFRCCEDQGAVLMLNDRADREIVLRNDIMHKYMIEHHDAWYQFARNTLGLAIKQEDIIFVRGLLQTSDWAGVAGFLQEGRASTLSFDAGSVAPFSVAFSVAALKEISAPIQWRTGPRRDGDLKKDQTLFLQFYKLKKRIILGPRVVKAASEPRDMKPSSSDDHDIARILADEGAESSDEELVEIVPARRQVCTWTSCIFELLRSQ</sequence>
<dbReference type="Proteomes" id="UP000250043">
    <property type="component" value="Unassembled WGS sequence"/>
</dbReference>
<name>A0A8E2DQ35_9APHY</name>
<evidence type="ECO:0000313" key="2">
    <source>
        <dbReference type="Proteomes" id="UP000250043"/>
    </source>
</evidence>
<reference evidence="1 2" key="1">
    <citation type="submission" date="2016-07" db="EMBL/GenBank/DDBJ databases">
        <title>Draft genome of the white-rot fungus Obba rivulosa 3A-2.</title>
        <authorList>
            <consortium name="DOE Joint Genome Institute"/>
            <person name="Miettinen O."/>
            <person name="Riley R."/>
            <person name="Acob R."/>
            <person name="Barry K."/>
            <person name="Cullen D."/>
            <person name="De Vries R."/>
            <person name="Hainaut M."/>
            <person name="Hatakka A."/>
            <person name="Henrissat B."/>
            <person name="Hilden K."/>
            <person name="Kuo R."/>
            <person name="Labutti K."/>
            <person name="Lipzen A."/>
            <person name="Makela M.R."/>
            <person name="Sandor L."/>
            <person name="Spatafora J.W."/>
            <person name="Grigoriev I.V."/>
            <person name="Hibbett D.S."/>
        </authorList>
    </citation>
    <scope>NUCLEOTIDE SEQUENCE [LARGE SCALE GENOMIC DNA]</scope>
    <source>
        <strain evidence="1 2">3A-2</strain>
    </source>
</reference>